<gene>
    <name evidence="2" type="ordered locus">MICA_1736</name>
</gene>
<keyword evidence="1" id="KW-1133">Transmembrane helix</keyword>
<dbReference type="RefSeq" id="WP_014103272.1">
    <property type="nucleotide sequence ID" value="NC_016026.1"/>
</dbReference>
<protein>
    <submittedName>
        <fullName evidence="2">Putative membrane protein</fullName>
    </submittedName>
</protein>
<evidence type="ECO:0000313" key="3">
    <source>
        <dbReference type="Proteomes" id="UP000009286"/>
    </source>
</evidence>
<organism evidence="2 3">
    <name type="scientific">Micavibrio aeruginosavorus (strain ARL-13)</name>
    <dbReference type="NCBI Taxonomy" id="856793"/>
    <lineage>
        <taxon>Bacteria</taxon>
        <taxon>Pseudomonadati</taxon>
        <taxon>Bdellovibrionota</taxon>
        <taxon>Bdellovibrionia</taxon>
        <taxon>Bdellovibrionales</taxon>
        <taxon>Pseudobdellovibrionaceae</taxon>
        <taxon>Micavibrio</taxon>
    </lineage>
</organism>
<feature type="transmembrane region" description="Helical" evidence="1">
    <location>
        <begin position="162"/>
        <end position="184"/>
    </location>
</feature>
<keyword evidence="1" id="KW-0812">Transmembrane</keyword>
<feature type="transmembrane region" description="Helical" evidence="1">
    <location>
        <begin position="124"/>
        <end position="150"/>
    </location>
</feature>
<name>G2KRU1_MICAA</name>
<feature type="transmembrane region" description="Helical" evidence="1">
    <location>
        <begin position="57"/>
        <end position="79"/>
    </location>
</feature>
<dbReference type="STRING" id="856793.MICA_1736"/>
<dbReference type="OrthoDB" id="9824553at2"/>
<reference evidence="2 3" key="1">
    <citation type="journal article" date="2011" name="BMC Genomics">
        <title>Genomic insights into an obligate epibiotic bacterial predator: Micavibrio aeruginosavorus ARL-13.</title>
        <authorList>
            <person name="Wang Z."/>
            <person name="Kadouri D."/>
            <person name="Wu M."/>
        </authorList>
    </citation>
    <scope>NUCLEOTIDE SEQUENCE [LARGE SCALE GENOMIC DNA]</scope>
    <source>
        <strain evidence="2 3">ARL-13</strain>
    </source>
</reference>
<keyword evidence="3" id="KW-1185">Reference proteome</keyword>
<dbReference type="Proteomes" id="UP000009286">
    <property type="component" value="Chromosome"/>
</dbReference>
<dbReference type="HOGENOM" id="CLU_1439568_0_0_5"/>
<sequence length="188" mass="19964">MHTLKTLFTGKSLRAWLIMAAVIFVPFILCFAFQAPQVAKAATTEAGAVKAFMLDGTKMALLTSLGILALLCCGPAGYLHRKDRTTLDNHVGTTTLWTAILSTLLGIAAAAYDMTTGNGAWLMGFLATTAVTFITVIIPALMAMIGYWFLAVRTKDGQAAAPAFSILLVLWNIECFLIATGQAVQAGT</sequence>
<proteinExistence type="predicted"/>
<keyword evidence="1" id="KW-0472">Membrane</keyword>
<dbReference type="AlphaFoldDB" id="G2KRU1"/>
<feature type="transmembrane region" description="Helical" evidence="1">
    <location>
        <begin position="91"/>
        <end position="112"/>
    </location>
</feature>
<accession>G2KRU1</accession>
<dbReference type="EMBL" id="CP002382">
    <property type="protein sequence ID" value="AEP10049.1"/>
    <property type="molecule type" value="Genomic_DNA"/>
</dbReference>
<dbReference type="KEGG" id="mai:MICA_1736"/>
<evidence type="ECO:0000256" key="1">
    <source>
        <dbReference type="SAM" id="Phobius"/>
    </source>
</evidence>
<evidence type="ECO:0000313" key="2">
    <source>
        <dbReference type="EMBL" id="AEP10049.1"/>
    </source>
</evidence>